<dbReference type="HAMAP" id="MF_00934">
    <property type="entry name" value="23SrRNA_methyltr_J"/>
    <property type="match status" value="1"/>
</dbReference>
<dbReference type="RefSeq" id="WP_087145810.1">
    <property type="nucleotide sequence ID" value="NZ_FUKJ01000041.1"/>
</dbReference>
<dbReference type="InterPro" id="IPR029063">
    <property type="entry name" value="SAM-dependent_MTases_sf"/>
</dbReference>
<dbReference type="AlphaFoldDB" id="A0A1R4H0R5"/>
<dbReference type="GO" id="GO:0005829">
    <property type="term" value="C:cytosol"/>
    <property type="evidence" value="ECO:0007669"/>
    <property type="project" value="TreeGrafter"/>
</dbReference>
<proteinExistence type="inferred from homology"/>
<feature type="binding site" evidence="1">
    <location>
        <position position="100"/>
    </location>
    <ligand>
        <name>S-adenosyl-L-methionine</name>
        <dbReference type="ChEBI" id="CHEBI:59789"/>
    </ligand>
</feature>
<gene>
    <name evidence="2" type="primary">yhiR</name>
    <name evidence="1" type="synonym">rlmJ</name>
    <name evidence="2" type="ORF">CRENPOLYSF2_1350007</name>
</gene>
<comment type="similarity">
    <text evidence="1">Belongs to the RlmJ family.</text>
</comment>
<dbReference type="Gene3D" id="3.40.50.150">
    <property type="entry name" value="Vaccinia Virus protein VP39"/>
    <property type="match status" value="1"/>
</dbReference>
<dbReference type="PANTHER" id="PTHR37426">
    <property type="entry name" value="RIBOSOMAL RNA LARGE SUBUNIT METHYLTRANSFERASE J"/>
    <property type="match status" value="1"/>
</dbReference>
<comment type="catalytic activity">
    <reaction evidence="1">
        <text>adenosine(2030) in 23S rRNA + S-adenosyl-L-methionine = N(6)-methyladenosine(2030) in 23S rRNA + S-adenosyl-L-homocysteine + H(+)</text>
        <dbReference type="Rhea" id="RHEA:43736"/>
        <dbReference type="Rhea" id="RHEA-COMP:10668"/>
        <dbReference type="Rhea" id="RHEA-COMP:10669"/>
        <dbReference type="ChEBI" id="CHEBI:15378"/>
        <dbReference type="ChEBI" id="CHEBI:57856"/>
        <dbReference type="ChEBI" id="CHEBI:59789"/>
        <dbReference type="ChEBI" id="CHEBI:74411"/>
        <dbReference type="ChEBI" id="CHEBI:74449"/>
        <dbReference type="EC" id="2.1.1.266"/>
    </reaction>
</comment>
<dbReference type="GO" id="GO:0070475">
    <property type="term" value="P:rRNA base methylation"/>
    <property type="evidence" value="ECO:0007669"/>
    <property type="project" value="UniProtKB-UniRule"/>
</dbReference>
<feature type="binding site" evidence="1">
    <location>
        <position position="164"/>
    </location>
    <ligand>
        <name>S-adenosyl-L-methionine</name>
        <dbReference type="ChEBI" id="CHEBI:59789"/>
    </ligand>
</feature>
<dbReference type="GO" id="GO:0036307">
    <property type="term" value="F:23S rRNA (adenine(2030)-N(6))-methyltransferase activity"/>
    <property type="evidence" value="ECO:0007669"/>
    <property type="project" value="UniProtKB-UniRule"/>
</dbReference>
<keyword evidence="1" id="KW-0949">S-adenosyl-L-methionine</keyword>
<dbReference type="OrthoDB" id="9791274at2"/>
<organism evidence="2 3">
    <name type="scientific">Crenothrix polyspora</name>
    <dbReference type="NCBI Taxonomy" id="360316"/>
    <lineage>
        <taxon>Bacteria</taxon>
        <taxon>Pseudomonadati</taxon>
        <taxon>Pseudomonadota</taxon>
        <taxon>Gammaproteobacteria</taxon>
        <taxon>Methylococcales</taxon>
        <taxon>Crenotrichaceae</taxon>
        <taxon>Crenothrix</taxon>
    </lineage>
</organism>
<dbReference type="PANTHER" id="PTHR37426:SF1">
    <property type="entry name" value="RIBOSOMAL RNA LARGE SUBUNIT METHYLTRANSFERASE J"/>
    <property type="match status" value="1"/>
</dbReference>
<comment type="subunit">
    <text evidence="1">Monomer.</text>
</comment>
<dbReference type="SUPFAM" id="SSF53335">
    <property type="entry name" value="S-adenosyl-L-methionine-dependent methyltransferases"/>
    <property type="match status" value="1"/>
</dbReference>
<comment type="function">
    <text evidence="1">Specifically methylates the adenine in position 2030 of 23S rRNA.</text>
</comment>
<protein>
    <recommendedName>
        <fullName evidence="1">Ribosomal RNA large subunit methyltransferase J</fullName>
        <ecNumber evidence="1">2.1.1.266</ecNumber>
    </recommendedName>
    <alternativeName>
        <fullName evidence="1">23S rRNA (adenine(2030)-N6)-methyltransferase</fullName>
    </alternativeName>
    <alternativeName>
        <fullName evidence="1">23S rRNA m6A2030 methyltransferase</fullName>
    </alternativeName>
</protein>
<keyword evidence="1" id="KW-0698">rRNA processing</keyword>
<name>A0A1R4H0R5_9GAMM</name>
<dbReference type="Pfam" id="PF04378">
    <property type="entry name" value="RsmJ"/>
    <property type="match status" value="1"/>
</dbReference>
<feature type="site" description="Interaction with substrate rRNA" evidence="1">
    <location>
        <position position="4"/>
    </location>
</feature>
<dbReference type="InterPro" id="IPR007473">
    <property type="entry name" value="RlmJ"/>
</dbReference>
<feature type="binding site" evidence="1">
    <location>
        <position position="118"/>
    </location>
    <ligand>
        <name>S-adenosyl-L-methionine</name>
        <dbReference type="ChEBI" id="CHEBI:59789"/>
    </ligand>
</feature>
<dbReference type="Proteomes" id="UP000195442">
    <property type="component" value="Unassembled WGS sequence"/>
</dbReference>
<evidence type="ECO:0000256" key="1">
    <source>
        <dbReference type="HAMAP-Rule" id="MF_00934"/>
    </source>
</evidence>
<keyword evidence="1" id="KW-0694">RNA-binding</keyword>
<reference evidence="3" key="1">
    <citation type="submission" date="2017-02" db="EMBL/GenBank/DDBJ databases">
        <authorList>
            <person name="Daims H."/>
        </authorList>
    </citation>
    <scope>NUCLEOTIDE SEQUENCE [LARGE SCALE GENOMIC DNA]</scope>
</reference>
<dbReference type="GO" id="GO:0003723">
    <property type="term" value="F:RNA binding"/>
    <property type="evidence" value="ECO:0007669"/>
    <property type="project" value="UniProtKB-UniRule"/>
</dbReference>
<accession>A0A1R4H0R5</accession>
<keyword evidence="1" id="KW-0489">Methyltransferase</keyword>
<keyword evidence="3" id="KW-1185">Reference proteome</keyword>
<evidence type="ECO:0000313" key="3">
    <source>
        <dbReference type="Proteomes" id="UP000195442"/>
    </source>
</evidence>
<dbReference type="EMBL" id="FUKJ01000041">
    <property type="protein sequence ID" value="SJM89821.1"/>
    <property type="molecule type" value="Genomic_DNA"/>
</dbReference>
<sequence>MLSYRHIFHAGNFADVLKHLVLIHIIDYLKKKDKPFCYIDTHAGPGKYPLDNEFALKNREFDSGISQLWHRDDLPELVARYVDLVKQFNDTGDLKSYPGSPLIAQHLLRKQDHLFLCELHSTEIALLTKRFKGIRGVDVVHADGLKHGLSLLPPSQHRGLVMIDPSYEIKNDYRLVVDTLLAMTKRFATGTYALWYPVIERDRNHRLEKAIIATGIKNVQLFELGVRADSSGHGMTASGMIVINPPWTLAAQMEQTLPYLAKVLTDKADGIYRIKVLAGE</sequence>
<keyword evidence="1" id="KW-0808">Transferase</keyword>
<feature type="binding site" evidence="1">
    <location>
        <position position="42"/>
    </location>
    <ligand>
        <name>S-adenosyl-L-methionine</name>
        <dbReference type="ChEBI" id="CHEBI:59789"/>
    </ligand>
</feature>
<feature type="active site" description="Proton acceptor" evidence="1">
    <location>
        <position position="164"/>
    </location>
</feature>
<feature type="binding site" evidence="1">
    <location>
        <begin position="143"/>
        <end position="144"/>
    </location>
    <ligand>
        <name>S-adenosyl-L-methionine</name>
        <dbReference type="ChEBI" id="CHEBI:59789"/>
    </ligand>
</feature>
<feature type="binding site" evidence="1">
    <location>
        <position position="19"/>
    </location>
    <ligand>
        <name>S-adenosyl-L-methionine</name>
        <dbReference type="ChEBI" id="CHEBI:59789"/>
    </ligand>
</feature>
<dbReference type="EC" id="2.1.1.266" evidence="1"/>
<evidence type="ECO:0000313" key="2">
    <source>
        <dbReference type="EMBL" id="SJM89821.1"/>
    </source>
</evidence>